<evidence type="ECO:0000256" key="1">
    <source>
        <dbReference type="ARBA" id="ARBA00004651"/>
    </source>
</evidence>
<dbReference type="InterPro" id="IPR001123">
    <property type="entry name" value="LeuE-type"/>
</dbReference>
<feature type="transmembrane region" description="Helical" evidence="6">
    <location>
        <begin position="149"/>
        <end position="169"/>
    </location>
</feature>
<gene>
    <name evidence="7" type="ORF">IBL26_10455</name>
</gene>
<keyword evidence="3 6" id="KW-0812">Transmembrane</keyword>
<evidence type="ECO:0000313" key="7">
    <source>
        <dbReference type="EMBL" id="MBC9207257.1"/>
    </source>
</evidence>
<feature type="transmembrane region" description="Helical" evidence="6">
    <location>
        <begin position="41"/>
        <end position="64"/>
    </location>
</feature>
<evidence type="ECO:0000256" key="4">
    <source>
        <dbReference type="ARBA" id="ARBA00022989"/>
    </source>
</evidence>
<comment type="subcellular location">
    <subcellularLocation>
        <location evidence="1">Cell membrane</location>
        <topology evidence="1">Multi-pass membrane protein</topology>
    </subcellularLocation>
</comment>
<feature type="transmembrane region" description="Helical" evidence="6">
    <location>
        <begin position="107"/>
        <end position="129"/>
    </location>
</feature>
<dbReference type="PANTHER" id="PTHR30086">
    <property type="entry name" value="ARGININE EXPORTER PROTEIN ARGO"/>
    <property type="match status" value="1"/>
</dbReference>
<organism evidence="7 8">
    <name type="scientific">Teichococcus aerophilus</name>
    <dbReference type="NCBI Taxonomy" id="1224513"/>
    <lineage>
        <taxon>Bacteria</taxon>
        <taxon>Pseudomonadati</taxon>
        <taxon>Pseudomonadota</taxon>
        <taxon>Alphaproteobacteria</taxon>
        <taxon>Acetobacterales</taxon>
        <taxon>Roseomonadaceae</taxon>
        <taxon>Roseomonas</taxon>
    </lineage>
</organism>
<sequence length="208" mass="21071">MLYLASLAHGFAVSAALIIAIGAQNMFVLRQALRREHVGPIVLFCATMDALLIALGVAGLGALLGQAPSLRLALSLGGAAFLGWYAVGAFRRALAPGALVAARGAQALTLGAALAQAAGFTLLNPHVYLDTVLLVGSIGAAEPVAAQPAFVLGAALASASWFCALGYGGRMLAPLFAKPTAWKVLELAVGTTMLALAISLLLRAARQG</sequence>
<keyword evidence="2" id="KW-1003">Cell membrane</keyword>
<keyword evidence="8" id="KW-1185">Reference proteome</keyword>
<evidence type="ECO:0000256" key="3">
    <source>
        <dbReference type="ARBA" id="ARBA00022692"/>
    </source>
</evidence>
<evidence type="ECO:0000256" key="2">
    <source>
        <dbReference type="ARBA" id="ARBA00022475"/>
    </source>
</evidence>
<dbReference type="RefSeq" id="WP_187784426.1">
    <property type="nucleotide sequence ID" value="NZ_JACTVA010000015.1"/>
</dbReference>
<keyword evidence="4 6" id="KW-1133">Transmembrane helix</keyword>
<evidence type="ECO:0000256" key="5">
    <source>
        <dbReference type="ARBA" id="ARBA00023136"/>
    </source>
</evidence>
<feature type="transmembrane region" description="Helical" evidence="6">
    <location>
        <begin position="70"/>
        <end position="87"/>
    </location>
</feature>
<protein>
    <submittedName>
        <fullName evidence="7">Amino acid transporter</fullName>
    </submittedName>
</protein>
<dbReference type="EMBL" id="JACTVA010000015">
    <property type="protein sequence ID" value="MBC9207257.1"/>
    <property type="molecule type" value="Genomic_DNA"/>
</dbReference>
<comment type="caution">
    <text evidence="7">The sequence shown here is derived from an EMBL/GenBank/DDBJ whole genome shotgun (WGS) entry which is preliminary data.</text>
</comment>
<reference evidence="7 8" key="1">
    <citation type="journal article" date="2013" name="Int. J. Syst. Evol. Microbiol.">
        <title>Roseomonas aerophila sp. nov., isolated from air.</title>
        <authorList>
            <person name="Kim S.J."/>
            <person name="Weon H.Y."/>
            <person name="Ahn J.H."/>
            <person name="Hong S.B."/>
            <person name="Seok S.J."/>
            <person name="Whang K.S."/>
            <person name="Kwon S.W."/>
        </authorList>
    </citation>
    <scope>NUCLEOTIDE SEQUENCE [LARGE SCALE GENOMIC DNA]</scope>
    <source>
        <strain evidence="7 8">NBRC 108923</strain>
    </source>
</reference>
<keyword evidence="5 6" id="KW-0472">Membrane</keyword>
<evidence type="ECO:0000256" key="6">
    <source>
        <dbReference type="SAM" id="Phobius"/>
    </source>
</evidence>
<name>A0ABR7RL20_9PROT</name>
<dbReference type="PANTHER" id="PTHR30086:SF20">
    <property type="entry name" value="ARGININE EXPORTER PROTEIN ARGO-RELATED"/>
    <property type="match status" value="1"/>
</dbReference>
<proteinExistence type="predicted"/>
<dbReference type="Proteomes" id="UP000626026">
    <property type="component" value="Unassembled WGS sequence"/>
</dbReference>
<evidence type="ECO:0000313" key="8">
    <source>
        <dbReference type="Proteomes" id="UP000626026"/>
    </source>
</evidence>
<feature type="transmembrane region" description="Helical" evidence="6">
    <location>
        <begin position="6"/>
        <end position="29"/>
    </location>
</feature>
<dbReference type="Pfam" id="PF01810">
    <property type="entry name" value="LysE"/>
    <property type="match status" value="1"/>
</dbReference>
<accession>A0ABR7RL20</accession>
<feature type="transmembrane region" description="Helical" evidence="6">
    <location>
        <begin position="181"/>
        <end position="202"/>
    </location>
</feature>